<dbReference type="AlphaFoldDB" id="A0A1G9ALU7"/>
<dbReference type="EMBL" id="FNEM01000024">
    <property type="protein sequence ID" value="SDK28312.1"/>
    <property type="molecule type" value="Genomic_DNA"/>
</dbReference>
<dbReference type="OrthoDB" id="6399881at2"/>
<evidence type="ECO:0000313" key="1">
    <source>
        <dbReference type="EMBL" id="SDK28312.1"/>
    </source>
</evidence>
<organism evidence="1 2">
    <name type="scientific">Ferrimonas sediminum</name>
    <dbReference type="NCBI Taxonomy" id="718193"/>
    <lineage>
        <taxon>Bacteria</taxon>
        <taxon>Pseudomonadati</taxon>
        <taxon>Pseudomonadota</taxon>
        <taxon>Gammaproteobacteria</taxon>
        <taxon>Alteromonadales</taxon>
        <taxon>Ferrimonadaceae</taxon>
        <taxon>Ferrimonas</taxon>
    </lineage>
</organism>
<protein>
    <submittedName>
        <fullName evidence="1">Uncharacterized protein</fullName>
    </submittedName>
</protein>
<gene>
    <name evidence="1" type="ORF">SAMN04488540_12423</name>
</gene>
<keyword evidence="2" id="KW-1185">Reference proteome</keyword>
<dbReference type="RefSeq" id="WP_090368172.1">
    <property type="nucleotide sequence ID" value="NZ_FNEM01000024.1"/>
</dbReference>
<name>A0A1G9ALU7_9GAMM</name>
<dbReference type="Proteomes" id="UP000199527">
    <property type="component" value="Unassembled WGS sequence"/>
</dbReference>
<reference evidence="2" key="1">
    <citation type="submission" date="2016-10" db="EMBL/GenBank/DDBJ databases">
        <authorList>
            <person name="Varghese N."/>
            <person name="Submissions S."/>
        </authorList>
    </citation>
    <scope>NUCLEOTIDE SEQUENCE [LARGE SCALE GENOMIC DNA]</scope>
    <source>
        <strain evidence="2">DSM 23317</strain>
    </source>
</reference>
<sequence length="103" mass="12014">MAFEGVTGSVCRRWRITPEAINRGRCFDWAQLVNQQCPSAQIFYIRRLMPHAFVHFAGLWFDSQTPNGVSDWRRLPLFRGCGGVLKALEPTPWQPGDRYWCQR</sequence>
<evidence type="ECO:0000313" key="2">
    <source>
        <dbReference type="Proteomes" id="UP000199527"/>
    </source>
</evidence>
<accession>A0A1G9ALU7</accession>
<proteinExistence type="predicted"/>